<dbReference type="EMBL" id="QDFT01000011">
    <property type="protein sequence ID" value="PVE76108.1"/>
    <property type="molecule type" value="Genomic_DNA"/>
</dbReference>
<dbReference type="SUPFAM" id="SSF50447">
    <property type="entry name" value="Translation proteins"/>
    <property type="match status" value="1"/>
</dbReference>
<dbReference type="RefSeq" id="WP_116537190.1">
    <property type="nucleotide sequence ID" value="NZ_QDFT01000011.1"/>
</dbReference>
<gene>
    <name evidence="1" type="ORF">DC432_06645</name>
</gene>
<organism evidence="1 2">
    <name type="scientific">Microbacterium testaceum</name>
    <name type="common">Aureobacterium testaceum</name>
    <name type="synonym">Brevibacterium testaceum</name>
    <dbReference type="NCBI Taxonomy" id="2033"/>
    <lineage>
        <taxon>Bacteria</taxon>
        <taxon>Bacillati</taxon>
        <taxon>Actinomycetota</taxon>
        <taxon>Actinomycetes</taxon>
        <taxon>Micrococcales</taxon>
        <taxon>Microbacteriaceae</taxon>
        <taxon>Microbacterium</taxon>
    </lineage>
</organism>
<evidence type="ECO:0000313" key="1">
    <source>
        <dbReference type="EMBL" id="PVE76108.1"/>
    </source>
</evidence>
<name>A0A2T7WNF0_MICTE</name>
<reference evidence="1 2" key="1">
    <citation type="submission" date="2018-04" db="EMBL/GenBank/DDBJ databases">
        <authorList>
            <person name="Go L.Y."/>
            <person name="Mitchell J.A."/>
        </authorList>
    </citation>
    <scope>NUCLEOTIDE SEQUENCE [LARGE SCALE GENOMIC DNA]</scope>
    <source>
        <strain evidence="1 2">TPD7010</strain>
    </source>
</reference>
<protein>
    <submittedName>
        <fullName evidence="1">Uncharacterized protein</fullName>
    </submittedName>
</protein>
<sequence length="77" mass="8539">MSSIIKIVEVFRSEKFGNVYGAEAVSDVKKDSIPNVTSMRRYRDDITEVEAGLSFGFGLDPDPGLTIGQVYTFDEDN</sequence>
<accession>A0A2T7WNF0</accession>
<dbReference type="Proteomes" id="UP000244649">
    <property type="component" value="Unassembled WGS sequence"/>
</dbReference>
<dbReference type="InterPro" id="IPR009000">
    <property type="entry name" value="Transl_B-barrel_sf"/>
</dbReference>
<evidence type="ECO:0000313" key="2">
    <source>
        <dbReference type="Proteomes" id="UP000244649"/>
    </source>
</evidence>
<proteinExistence type="predicted"/>
<dbReference type="AlphaFoldDB" id="A0A2T7WNF0"/>
<comment type="caution">
    <text evidence="1">The sequence shown here is derived from an EMBL/GenBank/DDBJ whole genome shotgun (WGS) entry which is preliminary data.</text>
</comment>